<dbReference type="PIRSF" id="PIRSF011396">
    <property type="entry name" value="Trp_halogenase"/>
    <property type="match status" value="1"/>
</dbReference>
<feature type="binding site" evidence="2">
    <location>
        <position position="336"/>
    </location>
    <ligand>
        <name>FAD</name>
        <dbReference type="ChEBI" id="CHEBI:57692"/>
    </ligand>
</feature>
<evidence type="ECO:0000313" key="3">
    <source>
        <dbReference type="EMBL" id="SDE10254.1"/>
    </source>
</evidence>
<sequence>MTATDRNIKKIAIVGGGSAGWMTAAALSNALQGACEITLVESEEIGTVGVGEATIPPIKIFNQSLGINEAEFVQRTEGSFKLGIEFVNWFKEGHRYFHPFGEYGAPFDAVQLYHYYLKARAEGPVDPIDDYSMAWVMAKNGKFSVPAQDRRMVQSTFDYAYHFDATMYARFLRDYAEARGVKRMEGKVVDVALRGTDGFIESLTLESGTKVDAEFFIDCTGFFGLLIEKTLKTGYEDWTHWLPCDRAVAVPCEHGGEFTPYTRSTAHKAGWQWRIPLQHRIGNGYVYASQHISDDEAQATLLDNLDGTPLADPRLLRFKTGRRKKFWNRNCVAIGLSAGFMEPLESTSLHLIQSGITRLLALFPTLDFDQYGIQEYNRITTGEYERTRDFIILHYKATERRDAPLWQYVADMEIPAELAYKIEQFRRGGRIVAHELELFRNPSWLAVFTGQGIWPERHDPLADARDVDYQGRLQGLRRVMEETAAAMPSHADFITKHCPAKRTT</sequence>
<dbReference type="InterPro" id="IPR033856">
    <property type="entry name" value="Trp_halogen"/>
</dbReference>
<evidence type="ECO:0000256" key="1">
    <source>
        <dbReference type="PIRSR" id="PIRSR011396-1"/>
    </source>
</evidence>
<dbReference type="GO" id="GO:0004497">
    <property type="term" value="F:monooxygenase activity"/>
    <property type="evidence" value="ECO:0007669"/>
    <property type="project" value="InterPro"/>
</dbReference>
<feature type="binding site" evidence="2">
    <location>
        <position position="81"/>
    </location>
    <ligand>
        <name>7-chloro-L-tryptophan</name>
        <dbReference type="ChEBI" id="CHEBI:58713"/>
    </ligand>
</feature>
<dbReference type="EMBL" id="FNAK01000004">
    <property type="protein sequence ID" value="SDE10254.1"/>
    <property type="molecule type" value="Genomic_DNA"/>
</dbReference>
<dbReference type="AlphaFoldDB" id="A0A1G7A5U7"/>
<dbReference type="OrthoDB" id="7310065at2"/>
<protein>
    <submittedName>
        <fullName evidence="3">Tryptophan halogenase</fullName>
    </submittedName>
</protein>
<dbReference type="InterPro" id="IPR006905">
    <property type="entry name" value="Flavin_halogenase"/>
</dbReference>
<reference evidence="3 4" key="1">
    <citation type="submission" date="2016-10" db="EMBL/GenBank/DDBJ databases">
        <authorList>
            <person name="de Groot N.N."/>
        </authorList>
    </citation>
    <scope>NUCLEOTIDE SEQUENCE [LARGE SCALE GENOMIC DNA]</scope>
    <source>
        <strain evidence="3 4">CGMCC 1.9109</strain>
    </source>
</reference>
<feature type="active site" evidence="1">
    <location>
        <position position="81"/>
    </location>
</feature>
<dbReference type="SMR" id="A0A1G7A5U7"/>
<organism evidence="3 4">
    <name type="scientific">Kordiimonas lacus</name>
    <dbReference type="NCBI Taxonomy" id="637679"/>
    <lineage>
        <taxon>Bacteria</taxon>
        <taxon>Pseudomonadati</taxon>
        <taxon>Pseudomonadota</taxon>
        <taxon>Alphaproteobacteria</taxon>
        <taxon>Kordiimonadales</taxon>
        <taxon>Kordiimonadaceae</taxon>
        <taxon>Kordiimonas</taxon>
    </lineage>
</organism>
<keyword evidence="2" id="KW-0547">Nucleotide-binding</keyword>
<evidence type="ECO:0000313" key="4">
    <source>
        <dbReference type="Proteomes" id="UP000183685"/>
    </source>
</evidence>
<dbReference type="Gene3D" id="3.50.50.60">
    <property type="entry name" value="FAD/NAD(P)-binding domain"/>
    <property type="match status" value="1"/>
</dbReference>
<dbReference type="InterPro" id="IPR050816">
    <property type="entry name" value="Flavin-dep_Halogenase_NPB"/>
</dbReference>
<dbReference type="PANTHER" id="PTHR43747">
    <property type="entry name" value="FAD-BINDING PROTEIN"/>
    <property type="match status" value="1"/>
</dbReference>
<dbReference type="SUPFAM" id="SSF51905">
    <property type="entry name" value="FAD/NAD(P)-binding domain"/>
    <property type="match status" value="1"/>
</dbReference>
<keyword evidence="2" id="KW-0274">FAD</keyword>
<dbReference type="PANTHER" id="PTHR43747:SF4">
    <property type="entry name" value="FLAVIN-DEPENDENT TRYPTOPHAN HALOGENASE"/>
    <property type="match status" value="1"/>
</dbReference>
<dbReference type="STRING" id="637679.GCA_001550055_01752"/>
<dbReference type="InterPro" id="IPR036188">
    <property type="entry name" value="FAD/NAD-bd_sf"/>
</dbReference>
<dbReference type="Pfam" id="PF04820">
    <property type="entry name" value="Trp_halogenase"/>
    <property type="match status" value="1"/>
</dbReference>
<proteinExistence type="predicted"/>
<evidence type="ECO:0000256" key="2">
    <source>
        <dbReference type="PIRSR" id="PIRSR011396-2"/>
    </source>
</evidence>
<feature type="binding site" evidence="2">
    <location>
        <position position="188"/>
    </location>
    <ligand>
        <name>FAD</name>
        <dbReference type="ChEBI" id="CHEBI:57692"/>
    </ligand>
</feature>
<feature type="binding site" evidence="2">
    <location>
        <position position="345"/>
    </location>
    <ligand>
        <name>L-tryptophan</name>
        <dbReference type="ChEBI" id="CHEBI:57912"/>
    </ligand>
</feature>
<dbReference type="RefSeq" id="WP_068303943.1">
    <property type="nucleotide sequence ID" value="NZ_FNAK01000004.1"/>
</dbReference>
<keyword evidence="4" id="KW-1185">Reference proteome</keyword>
<gene>
    <name evidence="3" type="ORF">SAMN04488071_2105</name>
</gene>
<keyword evidence="2" id="KW-0285">Flavoprotein</keyword>
<dbReference type="GO" id="GO:0000166">
    <property type="term" value="F:nucleotide binding"/>
    <property type="evidence" value="ECO:0007669"/>
    <property type="project" value="UniProtKB-KW"/>
</dbReference>
<name>A0A1G7A5U7_9PROT</name>
<dbReference type="Proteomes" id="UP000183685">
    <property type="component" value="Unassembled WGS sequence"/>
</dbReference>
<feature type="binding site" evidence="2">
    <location>
        <begin position="16"/>
        <end position="19"/>
    </location>
    <ligand>
        <name>FAD</name>
        <dbReference type="ChEBI" id="CHEBI:57692"/>
    </ligand>
</feature>
<accession>A0A1G7A5U7</accession>